<proteinExistence type="inferred from homology"/>
<keyword evidence="5" id="KW-0645">Protease</keyword>
<dbReference type="Proteomes" id="UP001642483">
    <property type="component" value="Unassembled WGS sequence"/>
</dbReference>
<dbReference type="PROSITE" id="PS50235">
    <property type="entry name" value="USP_3"/>
    <property type="match status" value="1"/>
</dbReference>
<protein>
    <recommendedName>
        <fullName evidence="4">ubiquitinyl hydrolase 1</fullName>
        <ecNumber evidence="4">3.4.19.12</ecNumber>
    </recommendedName>
</protein>
<dbReference type="PANTHER" id="PTHR24006:SF722">
    <property type="entry name" value="UBIQUITIN CARBOXYL-TERMINAL HYDROLASE 48"/>
    <property type="match status" value="1"/>
</dbReference>
<dbReference type="InterPro" id="IPR044743">
    <property type="entry name" value="Ubl_USP48"/>
</dbReference>
<evidence type="ECO:0000256" key="10">
    <source>
        <dbReference type="SAM" id="Coils"/>
    </source>
</evidence>
<evidence type="ECO:0000256" key="4">
    <source>
        <dbReference type="ARBA" id="ARBA00012759"/>
    </source>
</evidence>
<comment type="catalytic activity">
    <reaction evidence="1">
        <text>Thiol-dependent hydrolysis of ester, thioester, amide, peptide and isopeptide bonds formed by the C-terminal Gly of ubiquitin (a 76-residue protein attached to proteins as an intracellular targeting signal).</text>
        <dbReference type="EC" id="3.4.19.12"/>
    </reaction>
</comment>
<dbReference type="EC" id="3.4.19.12" evidence="4"/>
<keyword evidence="7" id="KW-0378">Hydrolase</keyword>
<keyword evidence="9" id="KW-0539">Nucleus</keyword>
<dbReference type="Gene3D" id="3.10.20.90">
    <property type="entry name" value="Phosphatidylinositol 3-kinase Catalytic Subunit, Chain A, domain 1"/>
    <property type="match status" value="1"/>
</dbReference>
<keyword evidence="8" id="KW-0788">Thiol protease</keyword>
<dbReference type="InterPro" id="IPR033841">
    <property type="entry name" value="Pep_USP48"/>
</dbReference>
<evidence type="ECO:0000256" key="1">
    <source>
        <dbReference type="ARBA" id="ARBA00000707"/>
    </source>
</evidence>
<dbReference type="InterPro" id="IPR050164">
    <property type="entry name" value="Peptidase_C19"/>
</dbReference>
<dbReference type="InterPro" id="IPR038765">
    <property type="entry name" value="Papain-like_cys_pep_sf"/>
</dbReference>
<evidence type="ECO:0000256" key="3">
    <source>
        <dbReference type="ARBA" id="ARBA00009085"/>
    </source>
</evidence>
<dbReference type="SUPFAM" id="SSF54236">
    <property type="entry name" value="Ubiquitin-like"/>
    <property type="match status" value="1"/>
</dbReference>
<evidence type="ECO:0000259" key="13">
    <source>
        <dbReference type="PROSITE" id="PS50235"/>
    </source>
</evidence>
<dbReference type="InterPro" id="IPR001394">
    <property type="entry name" value="Peptidase_C19_UCH"/>
</dbReference>
<organism evidence="14 15">
    <name type="scientific">Clavelina lepadiformis</name>
    <name type="common">Light-bulb sea squirt</name>
    <name type="synonym">Ascidia lepadiformis</name>
    <dbReference type="NCBI Taxonomy" id="159417"/>
    <lineage>
        <taxon>Eukaryota</taxon>
        <taxon>Metazoa</taxon>
        <taxon>Chordata</taxon>
        <taxon>Tunicata</taxon>
        <taxon>Ascidiacea</taxon>
        <taxon>Aplousobranchia</taxon>
        <taxon>Clavelinidae</taxon>
        <taxon>Clavelina</taxon>
    </lineage>
</organism>
<feature type="region of interest" description="Disordered" evidence="11">
    <location>
        <begin position="965"/>
        <end position="990"/>
    </location>
</feature>
<comment type="subcellular location">
    <subcellularLocation>
        <location evidence="2">Nucleus</location>
    </subcellularLocation>
</comment>
<evidence type="ECO:0000259" key="12">
    <source>
        <dbReference type="PROSITE" id="PS50053"/>
    </source>
</evidence>
<evidence type="ECO:0000256" key="9">
    <source>
        <dbReference type="ARBA" id="ARBA00023242"/>
    </source>
</evidence>
<accession>A0ABP0GVY0</accession>
<keyword evidence="15" id="KW-1185">Reference proteome</keyword>
<dbReference type="PROSITE" id="PS00973">
    <property type="entry name" value="USP_2"/>
    <property type="match status" value="1"/>
</dbReference>
<dbReference type="InterPro" id="IPR018200">
    <property type="entry name" value="USP_CS"/>
</dbReference>
<dbReference type="EMBL" id="CAWYQH010000141">
    <property type="protein sequence ID" value="CAK8694410.1"/>
    <property type="molecule type" value="Genomic_DNA"/>
</dbReference>
<sequence>MGKKGSTKSVESQIWQWTETIKCTEITAKEVRTSYRLSLTSCKNCRKNCIGNPRCLDGLGESYWLNPGNTSSTDQNVLLKVEKENEAQRRQPGELVGLRNLGATCYVNTYLQLWFHNLDFRKALFQLNEPIDSNFHTSICGQLQLIFGLLQSGAQKCVDPSSFIECLGLATDLQQDAQEFSKLLLSVLETIPGLSGVIEDQFSGKYAYVTTCQSCKMVNKTPSRFYELDLNIQGHKDLKSCILEFLQQEHLKDENQYFCDNCQSKQNAVRQIVLQKLPKTLSIQLLRFVYDRASQRKHKLSTLLSFPDKLEFSSIIGADGVSSLENSDNIEYQLSAVLIHRGPSASSGHFIAHILDSESGNWYKFNDEVIVKMKGGKNLDLDSNKGEDDIWKSVSTELPAKRAKVSKGSQSSKDVYMLVYSQKFTVTDSNDLCVPSHIQTLVDSSNTEFETELSNGYSDAKKQLKQDQEQRKSVQQFLQLLNREDGVCEFVPTSLLKQLLNPNKPTEINRKDQNVLCVHGNLSLEKVSAMKYIPKAAADMLYSFCNNKGVVRISEDMMCRICVETRCLLLQAKAKLVADYALVQEVLKSIETKRLSSLDQCFYVGRHSLRKWRSAALKNILEKYKTAGKSKKEMGEASTSDHQTDALDSSESDEKFYLNRDIICDHGYLMMDMKLYQPVPLAIWEILQSYFPDGTPFLVQDSLPCAQCAAKIEEQERQLKTCKAKAQQQRAILSQLFSNKNRPTYENVFGAQSSTHCETELFFIISEEFLSDWREFVRCPERNQEVTTVKNEMFLCPHRKLLYDLGATLHFTYNNMKETKAPECVFLWEEEWKYIKTNFIVDYAISFCKTVTFPCKVVIEKMPNEPAVTNKLNKSASPVAKPVQETTQSKQDLSVLIQSNCTTVSSPPSKPQVTVTSFPDVCVDCMEGLAAEDQKKLCTYTNADVFVLKSTKTFKEMQDMHEDSIPSDGLLNVPLQNGQKRNVRSRRSTRGEKKLVNISSDLTLKELKVKIMMQYAVPPFDQNLWLNGKLLVNDDAAIGSLSITPGCTLTLVEDTPNLDENPIIFETTKPTELETGFKGNLSNLVRAAESSNQPSPNSTCSFLVDLADIQSMKQNLQELLTSFRSNKLQSFGENDTIQQMENIRTMQGRLARLHFGLDREVEYDGMEDSPSSLAMHDDNMTNLLSNLENLSTAIKSLKSQPSPQSKPELS</sequence>
<evidence type="ECO:0000256" key="11">
    <source>
        <dbReference type="SAM" id="MobiDB-lite"/>
    </source>
</evidence>
<feature type="coiled-coil region" evidence="10">
    <location>
        <begin position="705"/>
        <end position="732"/>
    </location>
</feature>
<dbReference type="CDD" id="cd02668">
    <property type="entry name" value="Peptidase_C19L"/>
    <property type="match status" value="1"/>
</dbReference>
<reference evidence="14 15" key="1">
    <citation type="submission" date="2024-02" db="EMBL/GenBank/DDBJ databases">
        <authorList>
            <person name="Daric V."/>
            <person name="Darras S."/>
        </authorList>
    </citation>
    <scope>NUCLEOTIDE SEQUENCE [LARGE SCALE GENOMIC DNA]</scope>
</reference>
<comment type="similarity">
    <text evidence="3">Belongs to the peptidase C19 family.</text>
</comment>
<dbReference type="SMART" id="SM00213">
    <property type="entry name" value="UBQ"/>
    <property type="match status" value="1"/>
</dbReference>
<evidence type="ECO:0000256" key="8">
    <source>
        <dbReference type="ARBA" id="ARBA00022807"/>
    </source>
</evidence>
<evidence type="ECO:0000313" key="14">
    <source>
        <dbReference type="EMBL" id="CAK8694410.1"/>
    </source>
</evidence>
<evidence type="ECO:0000256" key="6">
    <source>
        <dbReference type="ARBA" id="ARBA00022786"/>
    </source>
</evidence>
<dbReference type="Gene3D" id="3.90.70.10">
    <property type="entry name" value="Cysteine proteinases"/>
    <property type="match status" value="1"/>
</dbReference>
<name>A0ABP0GVY0_CLALP</name>
<dbReference type="SUPFAM" id="SSF54001">
    <property type="entry name" value="Cysteine proteinases"/>
    <property type="match status" value="1"/>
</dbReference>
<evidence type="ECO:0000256" key="2">
    <source>
        <dbReference type="ARBA" id="ARBA00004123"/>
    </source>
</evidence>
<dbReference type="Pfam" id="PF00240">
    <property type="entry name" value="ubiquitin"/>
    <property type="match status" value="1"/>
</dbReference>
<dbReference type="InterPro" id="IPR029071">
    <property type="entry name" value="Ubiquitin-like_domsf"/>
</dbReference>
<dbReference type="InterPro" id="IPR000626">
    <property type="entry name" value="Ubiquitin-like_dom"/>
</dbReference>
<dbReference type="Pfam" id="PF00443">
    <property type="entry name" value="UCH"/>
    <property type="match status" value="1"/>
</dbReference>
<feature type="domain" description="Ubiquitin-like" evidence="12">
    <location>
        <begin position="982"/>
        <end position="1052"/>
    </location>
</feature>
<evidence type="ECO:0000313" key="15">
    <source>
        <dbReference type="Proteomes" id="UP001642483"/>
    </source>
</evidence>
<dbReference type="InterPro" id="IPR028889">
    <property type="entry name" value="USP"/>
</dbReference>
<gene>
    <name evidence="14" type="ORF">CVLEPA_LOCUS27778</name>
</gene>
<comment type="caution">
    <text evidence="14">The sequence shown here is derived from an EMBL/GenBank/DDBJ whole genome shotgun (WGS) entry which is preliminary data.</text>
</comment>
<feature type="domain" description="USP" evidence="13">
    <location>
        <begin position="96"/>
        <end position="423"/>
    </location>
</feature>
<dbReference type="InterPro" id="IPR025271">
    <property type="entry name" value="CCDC28"/>
</dbReference>
<keyword evidence="6" id="KW-0833">Ubl conjugation pathway</keyword>
<dbReference type="PANTHER" id="PTHR24006">
    <property type="entry name" value="UBIQUITIN CARBOXYL-TERMINAL HYDROLASE"/>
    <property type="match status" value="1"/>
</dbReference>
<evidence type="ECO:0000256" key="5">
    <source>
        <dbReference type="ARBA" id="ARBA00022670"/>
    </source>
</evidence>
<dbReference type="Pfam" id="PF13270">
    <property type="entry name" value="CCDC28"/>
    <property type="match status" value="1"/>
</dbReference>
<keyword evidence="10" id="KW-0175">Coiled coil</keyword>
<dbReference type="CDD" id="cd01795">
    <property type="entry name" value="Ubl_USP48"/>
    <property type="match status" value="1"/>
</dbReference>
<dbReference type="PROSITE" id="PS50053">
    <property type="entry name" value="UBIQUITIN_2"/>
    <property type="match status" value="1"/>
</dbReference>
<evidence type="ECO:0000256" key="7">
    <source>
        <dbReference type="ARBA" id="ARBA00022801"/>
    </source>
</evidence>